<dbReference type="Proteomes" id="UP000186143">
    <property type="component" value="Unassembled WGS sequence"/>
</dbReference>
<name>A0A1Q9AII2_9HYPH</name>
<comment type="similarity">
    <text evidence="2 13">Belongs to the type III secretion exporter family.</text>
</comment>
<dbReference type="OrthoDB" id="9807950at2"/>
<accession>A0A1Q9AII2</accession>
<feature type="transmembrane region" description="Helical" evidence="13">
    <location>
        <begin position="195"/>
        <end position="214"/>
    </location>
</feature>
<sequence length="358" mass="40101">MSEDSDKESKTEAPSEKRVSDAIDKGNIPFSREITMFASVAATYVFVVFFLPRGFTDFAEALKDIFEQPEAWRLENATDVTTLILFLFNRSAGLVVPIILLLVSFGVASSVLQNLPRLVLDRIAPKAERISPVAGFKRIYGMPGMVEFAKGFVKIAVISTIIAFTLRDDFYGSLDAMFSDPVTIFTRISNDLNQIMVVVLLCSGVIAIADFFWTRHHWLSELRMTKEEVKEEFKQSQGDPIVRARLRSIARDRARRRMITAVPRATLVVANPTHFAVALRYVREEGDAPVVIAKGQDLVALKIREIAEEKGIPVFEDPPLARSMFAQVSVDSVIPPVFYKAVAELIHRVYAAKQKRTS</sequence>
<dbReference type="PRINTS" id="PR00950">
    <property type="entry name" value="TYPE3IMSPROT"/>
</dbReference>
<feature type="transmembrane region" description="Helical" evidence="13">
    <location>
        <begin position="92"/>
        <end position="112"/>
    </location>
</feature>
<feature type="region of interest" description="Disordered" evidence="14">
    <location>
        <begin position="1"/>
        <end position="20"/>
    </location>
</feature>
<evidence type="ECO:0000256" key="13">
    <source>
        <dbReference type="RuleBase" id="RU364091"/>
    </source>
</evidence>
<proteinExistence type="inferred from homology"/>
<evidence type="ECO:0000256" key="7">
    <source>
        <dbReference type="ARBA" id="ARBA00022795"/>
    </source>
</evidence>
<evidence type="ECO:0000313" key="16">
    <source>
        <dbReference type="Proteomes" id="UP000186143"/>
    </source>
</evidence>
<evidence type="ECO:0000256" key="6">
    <source>
        <dbReference type="ARBA" id="ARBA00022692"/>
    </source>
</evidence>
<dbReference type="InterPro" id="IPR006136">
    <property type="entry name" value="FlhB"/>
</dbReference>
<feature type="transmembrane region" description="Helical" evidence="13">
    <location>
        <begin position="148"/>
        <end position="166"/>
    </location>
</feature>
<keyword evidence="7 13" id="KW-1005">Bacterial flagellum biogenesis</keyword>
<dbReference type="SUPFAM" id="SSF160544">
    <property type="entry name" value="EscU C-terminal domain-like"/>
    <property type="match status" value="1"/>
</dbReference>
<evidence type="ECO:0000256" key="14">
    <source>
        <dbReference type="SAM" id="MobiDB-lite"/>
    </source>
</evidence>
<dbReference type="PANTHER" id="PTHR30531:SF12">
    <property type="entry name" value="FLAGELLAR BIOSYNTHETIC PROTEIN FLHB"/>
    <property type="match status" value="1"/>
</dbReference>
<evidence type="ECO:0000256" key="1">
    <source>
        <dbReference type="ARBA" id="ARBA00004651"/>
    </source>
</evidence>
<dbReference type="PANTHER" id="PTHR30531">
    <property type="entry name" value="FLAGELLAR BIOSYNTHETIC PROTEIN FLHB"/>
    <property type="match status" value="1"/>
</dbReference>
<keyword evidence="4 13" id="KW-0813">Transport</keyword>
<evidence type="ECO:0000256" key="8">
    <source>
        <dbReference type="ARBA" id="ARBA00022927"/>
    </source>
</evidence>
<keyword evidence="11 13" id="KW-1006">Bacterial flagellum protein export</keyword>
<evidence type="ECO:0000256" key="5">
    <source>
        <dbReference type="ARBA" id="ARBA00022475"/>
    </source>
</evidence>
<keyword evidence="15" id="KW-0966">Cell projection</keyword>
<protein>
    <recommendedName>
        <fullName evidence="3 13">Flagellar biosynthetic protein FlhB</fullName>
    </recommendedName>
</protein>
<dbReference type="AlphaFoldDB" id="A0A1Q9AII2"/>
<evidence type="ECO:0000256" key="11">
    <source>
        <dbReference type="ARBA" id="ARBA00023225"/>
    </source>
</evidence>
<evidence type="ECO:0000256" key="12">
    <source>
        <dbReference type="ARBA" id="ARBA00025078"/>
    </source>
</evidence>
<dbReference type="FunFam" id="3.40.1690.10:FF:000001">
    <property type="entry name" value="Flagellar biosynthetic protein FlhB"/>
    <property type="match status" value="1"/>
</dbReference>
<dbReference type="GO" id="GO:0005886">
    <property type="term" value="C:plasma membrane"/>
    <property type="evidence" value="ECO:0007669"/>
    <property type="project" value="UniProtKB-SubCell"/>
</dbReference>
<dbReference type="InterPro" id="IPR006135">
    <property type="entry name" value="T3SS_substrate_exporter"/>
</dbReference>
<keyword evidence="5 13" id="KW-1003">Cell membrane</keyword>
<evidence type="ECO:0000256" key="9">
    <source>
        <dbReference type="ARBA" id="ARBA00022989"/>
    </source>
</evidence>
<dbReference type="EMBL" id="MKIO01000030">
    <property type="protein sequence ID" value="OLP55065.1"/>
    <property type="molecule type" value="Genomic_DNA"/>
</dbReference>
<comment type="subcellular location">
    <subcellularLocation>
        <location evidence="1">Cell membrane</location>
        <topology evidence="1">Multi-pass membrane protein</topology>
    </subcellularLocation>
</comment>
<keyword evidence="6 13" id="KW-0812">Transmembrane</keyword>
<dbReference type="Gene3D" id="6.10.250.2080">
    <property type="match status" value="1"/>
</dbReference>
<evidence type="ECO:0000256" key="3">
    <source>
        <dbReference type="ARBA" id="ARBA00021622"/>
    </source>
</evidence>
<dbReference type="GO" id="GO:0044780">
    <property type="term" value="P:bacterial-type flagellum assembly"/>
    <property type="evidence" value="ECO:0007669"/>
    <property type="project" value="InterPro"/>
</dbReference>
<feature type="compositionally biased region" description="Basic and acidic residues" evidence="14">
    <location>
        <begin position="7"/>
        <end position="20"/>
    </location>
</feature>
<keyword evidence="9 13" id="KW-1133">Transmembrane helix</keyword>
<dbReference type="InterPro" id="IPR029025">
    <property type="entry name" value="T3SS_substrate_exporter_C"/>
</dbReference>
<keyword evidence="10 13" id="KW-0472">Membrane</keyword>
<comment type="caution">
    <text evidence="15">The sequence shown here is derived from an EMBL/GenBank/DDBJ whole genome shotgun (WGS) entry which is preliminary data.</text>
</comment>
<evidence type="ECO:0000256" key="2">
    <source>
        <dbReference type="ARBA" id="ARBA00010690"/>
    </source>
</evidence>
<evidence type="ECO:0000256" key="10">
    <source>
        <dbReference type="ARBA" id="ARBA00023136"/>
    </source>
</evidence>
<dbReference type="STRING" id="1672749.BJF92_16850"/>
<dbReference type="Gene3D" id="3.40.1690.10">
    <property type="entry name" value="secretion proteins EscU"/>
    <property type="match status" value="1"/>
</dbReference>
<keyword evidence="15" id="KW-0969">Cilium</keyword>
<dbReference type="GO" id="GO:0009306">
    <property type="term" value="P:protein secretion"/>
    <property type="evidence" value="ECO:0007669"/>
    <property type="project" value="InterPro"/>
</dbReference>
<keyword evidence="15" id="KW-0282">Flagellum</keyword>
<reference evidence="15 16" key="1">
    <citation type="submission" date="2016-09" db="EMBL/GenBank/DDBJ databases">
        <title>Rhizobium sp. nov., a novel species isolated from the rice rhizosphere.</title>
        <authorList>
            <person name="Zhao J."/>
            <person name="Zhang X."/>
        </authorList>
    </citation>
    <scope>NUCLEOTIDE SEQUENCE [LARGE SCALE GENOMIC DNA]</scope>
    <source>
        <strain evidence="15 16">MH17</strain>
    </source>
</reference>
<evidence type="ECO:0000313" key="15">
    <source>
        <dbReference type="EMBL" id="OLP55065.1"/>
    </source>
</evidence>
<feature type="transmembrane region" description="Helical" evidence="13">
    <location>
        <begin position="34"/>
        <end position="52"/>
    </location>
</feature>
<evidence type="ECO:0000256" key="4">
    <source>
        <dbReference type="ARBA" id="ARBA00022448"/>
    </source>
</evidence>
<dbReference type="RefSeq" id="WP_075635103.1">
    <property type="nucleotide sequence ID" value="NZ_MKIO01000030.1"/>
</dbReference>
<gene>
    <name evidence="13" type="primary">flhB</name>
    <name evidence="15" type="ORF">BJF92_16850</name>
</gene>
<keyword evidence="8 13" id="KW-0653">Protein transport</keyword>
<dbReference type="NCBIfam" id="TIGR00328">
    <property type="entry name" value="flhB"/>
    <property type="match status" value="1"/>
</dbReference>
<dbReference type="Pfam" id="PF01312">
    <property type="entry name" value="Bac_export_2"/>
    <property type="match status" value="1"/>
</dbReference>
<comment type="function">
    <text evidence="12 13">Required for formation of the rod structure in the basal body of the flagellar apparatus. Together with FliI and FliH, may constitute the export apparatus of flagellin.</text>
</comment>
<organism evidence="15 16">
    <name type="scientific">Xaviernesmea rhizosphaerae</name>
    <dbReference type="NCBI Taxonomy" id="1672749"/>
    <lineage>
        <taxon>Bacteria</taxon>
        <taxon>Pseudomonadati</taxon>
        <taxon>Pseudomonadota</taxon>
        <taxon>Alphaproteobacteria</taxon>
        <taxon>Hyphomicrobiales</taxon>
        <taxon>Rhizobiaceae</taxon>
        <taxon>Rhizobium/Agrobacterium group</taxon>
        <taxon>Xaviernesmea</taxon>
    </lineage>
</organism>